<feature type="binding site" evidence="6">
    <location>
        <position position="305"/>
    </location>
    <ligand>
        <name>D-dopa</name>
        <dbReference type="ChEBI" id="CHEBI:149689"/>
    </ligand>
</feature>
<evidence type="ECO:0000256" key="5">
    <source>
        <dbReference type="ARBA" id="ARBA00023002"/>
    </source>
</evidence>
<comment type="cofactor">
    <cofactor evidence="1 6">
        <name>FAD</name>
        <dbReference type="ChEBI" id="CHEBI:57692"/>
    </cofactor>
</comment>
<dbReference type="SUPFAM" id="SSF51971">
    <property type="entry name" value="Nucleotide-binding domain"/>
    <property type="match status" value="1"/>
</dbReference>
<evidence type="ECO:0000313" key="9">
    <source>
        <dbReference type="Proteomes" id="UP000235672"/>
    </source>
</evidence>
<dbReference type="PROSITE" id="PS00677">
    <property type="entry name" value="DAO"/>
    <property type="match status" value="1"/>
</dbReference>
<dbReference type="GO" id="GO:0071949">
    <property type="term" value="F:FAD binding"/>
    <property type="evidence" value="ECO:0007669"/>
    <property type="project" value="InterPro"/>
</dbReference>
<dbReference type="InterPro" id="IPR006076">
    <property type="entry name" value="FAD-dep_OxRdtase"/>
</dbReference>
<feature type="binding site" evidence="6">
    <location>
        <position position="196"/>
    </location>
    <ligand>
        <name>FAD</name>
        <dbReference type="ChEBI" id="CHEBI:57692"/>
    </ligand>
</feature>
<evidence type="ECO:0000256" key="1">
    <source>
        <dbReference type="ARBA" id="ARBA00001974"/>
    </source>
</evidence>
<comment type="similarity">
    <text evidence="2">Belongs to the DAMOX/DASOX family.</text>
</comment>
<dbReference type="InterPro" id="IPR006181">
    <property type="entry name" value="D-amino_acid_oxidase_CS"/>
</dbReference>
<dbReference type="GO" id="GO:0005737">
    <property type="term" value="C:cytoplasm"/>
    <property type="evidence" value="ECO:0007669"/>
    <property type="project" value="TreeGrafter"/>
</dbReference>
<dbReference type="AlphaFoldDB" id="A0A2J6PXV0"/>
<sequence>MVQAQNPDYVILGAGVIGLTTALELSTRCPSCRITILAKLLPGDRSVEYCSPWAGANWLSVATDGGRQEGWDRVTYDKFGELADEKGNETGIKRVPIRAWFDREVEEAGVLTSEGEGKGKIWYRELTGLRFLEEGKPEGSVFGFECGSFVVDVQKYLPWLQGEVPKRGTEIFRTSVDDIREVFERSPGAKAVFNCTGLGSYSLKGVEDKLLYPTRGQVMLVENPTTPMERMYFRSPQRVNKDTTYIFPRNPGGGVILGGCRVDNDWSGEVNLEFAEDIKRRCCALAPELGRPEDLKLIQHGVGLRPSRKGGARIEREVKEERVVIHNYGAGGAGYQASWGMAKNAVDLLQSHGHQA</sequence>
<keyword evidence="4 6" id="KW-0274">FAD</keyword>
<accession>A0A2J6PXV0</accession>
<protein>
    <submittedName>
        <fullName evidence="8">FAD dependent oxidoreductase</fullName>
    </submittedName>
</protein>
<dbReference type="PIRSF" id="PIRSF000189">
    <property type="entry name" value="D-aa_oxidase"/>
    <property type="match status" value="1"/>
</dbReference>
<dbReference type="SUPFAM" id="SSF54373">
    <property type="entry name" value="FAD-linked reductases, C-terminal domain"/>
    <property type="match status" value="1"/>
</dbReference>
<proteinExistence type="inferred from homology"/>
<dbReference type="Proteomes" id="UP000235672">
    <property type="component" value="Unassembled WGS sequence"/>
</dbReference>
<feature type="binding site" evidence="6">
    <location>
        <position position="245"/>
    </location>
    <ligand>
        <name>D-dopa</name>
        <dbReference type="ChEBI" id="CHEBI:149689"/>
    </ligand>
</feature>
<dbReference type="InterPro" id="IPR023209">
    <property type="entry name" value="DAO"/>
</dbReference>
<gene>
    <name evidence="8" type="ORF">NA56DRAFT_222537</name>
</gene>
<keyword evidence="5" id="KW-0560">Oxidoreductase</keyword>
<dbReference type="EMBL" id="KZ613492">
    <property type="protein sequence ID" value="PMD18861.1"/>
    <property type="molecule type" value="Genomic_DNA"/>
</dbReference>
<feature type="binding site" evidence="6">
    <location>
        <position position="332"/>
    </location>
    <ligand>
        <name>D-dopa</name>
        <dbReference type="ChEBI" id="CHEBI:149689"/>
    </ligand>
</feature>
<dbReference type="OrthoDB" id="2015447at2759"/>
<dbReference type="PANTHER" id="PTHR11530">
    <property type="entry name" value="D-AMINO ACID OXIDASE"/>
    <property type="match status" value="1"/>
</dbReference>
<organism evidence="8 9">
    <name type="scientific">Hyaloscypha hepaticicola</name>
    <dbReference type="NCBI Taxonomy" id="2082293"/>
    <lineage>
        <taxon>Eukaryota</taxon>
        <taxon>Fungi</taxon>
        <taxon>Dikarya</taxon>
        <taxon>Ascomycota</taxon>
        <taxon>Pezizomycotina</taxon>
        <taxon>Leotiomycetes</taxon>
        <taxon>Helotiales</taxon>
        <taxon>Hyaloscyphaceae</taxon>
        <taxon>Hyaloscypha</taxon>
    </lineage>
</organism>
<name>A0A2J6PXV0_9HELO</name>
<evidence type="ECO:0000313" key="8">
    <source>
        <dbReference type="EMBL" id="PMD18861.1"/>
    </source>
</evidence>
<feature type="binding site" evidence="6">
    <location>
        <position position="176"/>
    </location>
    <ligand>
        <name>FAD</name>
        <dbReference type="ChEBI" id="CHEBI:57692"/>
    </ligand>
</feature>
<reference evidence="8 9" key="1">
    <citation type="submission" date="2016-05" db="EMBL/GenBank/DDBJ databases">
        <title>A degradative enzymes factory behind the ericoid mycorrhizal symbiosis.</title>
        <authorList>
            <consortium name="DOE Joint Genome Institute"/>
            <person name="Martino E."/>
            <person name="Morin E."/>
            <person name="Grelet G."/>
            <person name="Kuo A."/>
            <person name="Kohler A."/>
            <person name="Daghino S."/>
            <person name="Barry K."/>
            <person name="Choi C."/>
            <person name="Cichocki N."/>
            <person name="Clum A."/>
            <person name="Copeland A."/>
            <person name="Hainaut M."/>
            <person name="Haridas S."/>
            <person name="Labutti K."/>
            <person name="Lindquist E."/>
            <person name="Lipzen A."/>
            <person name="Khouja H.-R."/>
            <person name="Murat C."/>
            <person name="Ohm R."/>
            <person name="Olson A."/>
            <person name="Spatafora J."/>
            <person name="Veneault-Fourrey C."/>
            <person name="Henrissat B."/>
            <person name="Grigoriev I."/>
            <person name="Martin F."/>
            <person name="Perotto S."/>
        </authorList>
    </citation>
    <scope>NUCLEOTIDE SEQUENCE [LARGE SCALE GENOMIC DNA]</scope>
    <source>
        <strain evidence="8 9">UAMH 7357</strain>
    </source>
</reference>
<evidence type="ECO:0000259" key="7">
    <source>
        <dbReference type="Pfam" id="PF01266"/>
    </source>
</evidence>
<dbReference type="STRING" id="1745343.A0A2J6PXV0"/>
<feature type="domain" description="FAD dependent oxidoreductase" evidence="7">
    <location>
        <begin position="8"/>
        <end position="348"/>
    </location>
</feature>
<dbReference type="Pfam" id="PF01266">
    <property type="entry name" value="DAO"/>
    <property type="match status" value="1"/>
</dbReference>
<dbReference type="GO" id="GO:0003884">
    <property type="term" value="F:D-amino-acid oxidase activity"/>
    <property type="evidence" value="ECO:0007669"/>
    <property type="project" value="InterPro"/>
</dbReference>
<evidence type="ECO:0000256" key="2">
    <source>
        <dbReference type="ARBA" id="ARBA00006730"/>
    </source>
</evidence>
<keyword evidence="3" id="KW-0285">Flavoprotein</keyword>
<dbReference type="GO" id="GO:0019478">
    <property type="term" value="P:D-amino acid catabolic process"/>
    <property type="evidence" value="ECO:0007669"/>
    <property type="project" value="TreeGrafter"/>
</dbReference>
<evidence type="ECO:0000256" key="3">
    <source>
        <dbReference type="ARBA" id="ARBA00022630"/>
    </source>
</evidence>
<dbReference type="Gene3D" id="3.30.9.10">
    <property type="entry name" value="D-Amino Acid Oxidase, subunit A, domain 2"/>
    <property type="match status" value="1"/>
</dbReference>
<dbReference type="PANTHER" id="PTHR11530:SF16">
    <property type="entry name" value="D-AMINO ACID OXIDASE (AFU_ORTHOLOGUE AFUA_5G11290)"/>
    <property type="match status" value="1"/>
</dbReference>
<evidence type="ECO:0000256" key="4">
    <source>
        <dbReference type="ARBA" id="ARBA00022827"/>
    </source>
</evidence>
<dbReference type="Gene3D" id="3.40.50.720">
    <property type="entry name" value="NAD(P)-binding Rossmann-like Domain"/>
    <property type="match status" value="1"/>
</dbReference>
<keyword evidence="9" id="KW-1185">Reference proteome</keyword>
<evidence type="ECO:0000256" key="6">
    <source>
        <dbReference type="PIRSR" id="PIRSR000189-1"/>
    </source>
</evidence>